<dbReference type="SMART" id="SM00066">
    <property type="entry name" value="GAL4"/>
    <property type="match status" value="1"/>
</dbReference>
<evidence type="ECO:0000256" key="6">
    <source>
        <dbReference type="ARBA" id="ARBA00023242"/>
    </source>
</evidence>
<evidence type="ECO:0000256" key="1">
    <source>
        <dbReference type="ARBA" id="ARBA00004123"/>
    </source>
</evidence>
<dbReference type="InterPro" id="IPR051089">
    <property type="entry name" value="prtT"/>
</dbReference>
<evidence type="ECO:0000256" key="4">
    <source>
        <dbReference type="ARBA" id="ARBA00023125"/>
    </source>
</evidence>
<dbReference type="CDD" id="cd12148">
    <property type="entry name" value="fungal_TF_MHR"/>
    <property type="match status" value="1"/>
</dbReference>
<protein>
    <recommendedName>
        <fullName evidence="8">Zn(2)-C6 fungal-type domain-containing protein</fullName>
    </recommendedName>
</protein>
<feature type="region of interest" description="Disordered" evidence="7">
    <location>
        <begin position="498"/>
        <end position="528"/>
    </location>
</feature>
<dbReference type="Proteomes" id="UP000184356">
    <property type="component" value="Unassembled WGS sequence"/>
</dbReference>
<dbReference type="VEuPathDB" id="FungiDB:ASPSYDRAFT_32344"/>
<proteinExistence type="predicted"/>
<keyword evidence="2" id="KW-0862">Zinc</keyword>
<dbReference type="PROSITE" id="PS00463">
    <property type="entry name" value="ZN2_CY6_FUNGAL_1"/>
    <property type="match status" value="1"/>
</dbReference>
<reference evidence="10" key="1">
    <citation type="journal article" date="2017" name="Genome Biol.">
        <title>Comparative genomics reveals high biological diversity and specific adaptations in the industrially and medically important fungal genus Aspergillus.</title>
        <authorList>
            <person name="de Vries R.P."/>
            <person name="Riley R."/>
            <person name="Wiebenga A."/>
            <person name="Aguilar-Osorio G."/>
            <person name="Amillis S."/>
            <person name="Uchima C.A."/>
            <person name="Anderluh G."/>
            <person name="Asadollahi M."/>
            <person name="Askin M."/>
            <person name="Barry K."/>
            <person name="Battaglia E."/>
            <person name="Bayram O."/>
            <person name="Benocci T."/>
            <person name="Braus-Stromeyer S.A."/>
            <person name="Caldana C."/>
            <person name="Canovas D."/>
            <person name="Cerqueira G.C."/>
            <person name="Chen F."/>
            <person name="Chen W."/>
            <person name="Choi C."/>
            <person name="Clum A."/>
            <person name="Dos Santos R.A."/>
            <person name="Damasio A.R."/>
            <person name="Diallinas G."/>
            <person name="Emri T."/>
            <person name="Fekete E."/>
            <person name="Flipphi M."/>
            <person name="Freyberg S."/>
            <person name="Gallo A."/>
            <person name="Gournas C."/>
            <person name="Habgood R."/>
            <person name="Hainaut M."/>
            <person name="Harispe M.L."/>
            <person name="Henrissat B."/>
            <person name="Hilden K.S."/>
            <person name="Hope R."/>
            <person name="Hossain A."/>
            <person name="Karabika E."/>
            <person name="Karaffa L."/>
            <person name="Karanyi Z."/>
            <person name="Krasevec N."/>
            <person name="Kuo A."/>
            <person name="Kusch H."/>
            <person name="LaButti K."/>
            <person name="Lagendijk E.L."/>
            <person name="Lapidus A."/>
            <person name="Levasseur A."/>
            <person name="Lindquist E."/>
            <person name="Lipzen A."/>
            <person name="Logrieco A.F."/>
            <person name="MacCabe A."/>
            <person name="Maekelae M.R."/>
            <person name="Malavazi I."/>
            <person name="Melin P."/>
            <person name="Meyer V."/>
            <person name="Mielnichuk N."/>
            <person name="Miskei M."/>
            <person name="Molnar A.P."/>
            <person name="Mule G."/>
            <person name="Ngan C.Y."/>
            <person name="Orejas M."/>
            <person name="Orosz E."/>
            <person name="Ouedraogo J.P."/>
            <person name="Overkamp K.M."/>
            <person name="Park H.-S."/>
            <person name="Perrone G."/>
            <person name="Piumi F."/>
            <person name="Punt P.J."/>
            <person name="Ram A.F."/>
            <person name="Ramon A."/>
            <person name="Rauscher S."/>
            <person name="Record E."/>
            <person name="Riano-Pachon D.M."/>
            <person name="Robert V."/>
            <person name="Roehrig J."/>
            <person name="Ruller R."/>
            <person name="Salamov A."/>
            <person name="Salih N.S."/>
            <person name="Samson R.A."/>
            <person name="Sandor E."/>
            <person name="Sanguinetti M."/>
            <person name="Schuetze T."/>
            <person name="Sepcic K."/>
            <person name="Shelest E."/>
            <person name="Sherlock G."/>
            <person name="Sophianopoulou V."/>
            <person name="Squina F.M."/>
            <person name="Sun H."/>
            <person name="Susca A."/>
            <person name="Todd R.B."/>
            <person name="Tsang A."/>
            <person name="Unkles S.E."/>
            <person name="van de Wiele N."/>
            <person name="van Rossen-Uffink D."/>
            <person name="Oliveira J.V."/>
            <person name="Vesth T.C."/>
            <person name="Visser J."/>
            <person name="Yu J.-H."/>
            <person name="Zhou M."/>
            <person name="Andersen M.R."/>
            <person name="Archer D.B."/>
            <person name="Baker S.E."/>
            <person name="Benoit I."/>
            <person name="Brakhage A.A."/>
            <person name="Braus G.H."/>
            <person name="Fischer R."/>
            <person name="Frisvad J.C."/>
            <person name="Goldman G.H."/>
            <person name="Houbraken J."/>
            <person name="Oakley B."/>
            <person name="Pocsi I."/>
            <person name="Scazzocchio C."/>
            <person name="Seiboth B."/>
            <person name="vanKuyk P.A."/>
            <person name="Wortman J."/>
            <person name="Dyer P.S."/>
            <person name="Grigoriev I.V."/>
        </authorList>
    </citation>
    <scope>NUCLEOTIDE SEQUENCE [LARGE SCALE GENOMIC DNA]</scope>
    <source>
        <strain evidence="10">CBS 593.65</strain>
    </source>
</reference>
<sequence>MPRKHRPPRTREPKACRACAHAKVRCEGTTQDGGACKRCLRLKKDCTMQLPGVHKRVGPRPSDVARLEEKLSDVAAVVTASRRPLLNASADGGTTFIIRQSIFADISNEEAQGILHKFQTEMALYFPFVAVPPDATASELRQSKPFLFCTMVMVSCLDDTDRQLDMAHSIREWIGSAIVTRGEKGLDLLQGLLVCLGWYHLQLELGSQIRSVLHLSLAMLSDLGLNRRPSLMRRILPLESFPADYERKTTHRTLDERRTYLGCFYMSAIDFDPMNYTDYTEECCHAVEQAAQHPNDLYLVHLVRLHRISGSIRRIDCSQIDPPGFTSAPIPTRVKAVEAELRHFKPCPPNTLHDSLLLLQYHNLEISLYEIALEDDFLTEVASNSERANVLLSCLAATRTFFDVFSSIPPRQYPSLPYPAYAAHSHALGTLSSKLLLFAGEGWDLEYARSTVDLHAAVDTLIAGIEEEIMAPHDGQLAFRFPDALAKMTPRLRAFGENHRKRRSALRTKSSEQSLDKDSAAASGDDVQDIMCPLPHGLSWRFFQPP</sequence>
<keyword evidence="6" id="KW-0539">Nucleus</keyword>
<dbReference type="OrthoDB" id="5226580at2759"/>
<keyword evidence="10" id="KW-1185">Reference proteome</keyword>
<dbReference type="GO" id="GO:0005634">
    <property type="term" value="C:nucleus"/>
    <property type="evidence" value="ECO:0007669"/>
    <property type="project" value="UniProtKB-SubCell"/>
</dbReference>
<evidence type="ECO:0000256" key="5">
    <source>
        <dbReference type="ARBA" id="ARBA00023163"/>
    </source>
</evidence>
<name>A0A1L9TFS8_9EURO</name>
<gene>
    <name evidence="9" type="ORF">ASPSYDRAFT_32344</name>
</gene>
<dbReference type="AlphaFoldDB" id="A0A1L9TFS8"/>
<dbReference type="GO" id="GO:0000981">
    <property type="term" value="F:DNA-binding transcription factor activity, RNA polymerase II-specific"/>
    <property type="evidence" value="ECO:0007669"/>
    <property type="project" value="InterPro"/>
</dbReference>
<feature type="domain" description="Zn(2)-C6 fungal-type" evidence="8">
    <location>
        <begin position="15"/>
        <end position="46"/>
    </location>
</feature>
<dbReference type="CDD" id="cd00067">
    <property type="entry name" value="GAL4"/>
    <property type="match status" value="1"/>
</dbReference>
<dbReference type="GeneID" id="63761040"/>
<dbReference type="SUPFAM" id="SSF57701">
    <property type="entry name" value="Zn2/Cys6 DNA-binding domain"/>
    <property type="match status" value="1"/>
</dbReference>
<evidence type="ECO:0000256" key="7">
    <source>
        <dbReference type="SAM" id="MobiDB-lite"/>
    </source>
</evidence>
<dbReference type="EMBL" id="KV878587">
    <property type="protein sequence ID" value="OJJ58290.1"/>
    <property type="molecule type" value="Genomic_DNA"/>
</dbReference>
<evidence type="ECO:0000313" key="9">
    <source>
        <dbReference type="EMBL" id="OJJ58290.1"/>
    </source>
</evidence>
<keyword evidence="4" id="KW-0238">DNA-binding</keyword>
<keyword evidence="5" id="KW-0804">Transcription</keyword>
<keyword evidence="3" id="KW-0805">Transcription regulation</keyword>
<accession>A0A1L9TFS8</accession>
<dbReference type="PANTHER" id="PTHR31845:SF10">
    <property type="entry name" value="ZN(II)2CYS6 TRANSCRIPTION FACTOR (EUROFUNG)"/>
    <property type="match status" value="1"/>
</dbReference>
<evidence type="ECO:0000256" key="3">
    <source>
        <dbReference type="ARBA" id="ARBA00023015"/>
    </source>
</evidence>
<evidence type="ECO:0000259" key="8">
    <source>
        <dbReference type="PROSITE" id="PS00463"/>
    </source>
</evidence>
<dbReference type="GO" id="GO:0008270">
    <property type="term" value="F:zinc ion binding"/>
    <property type="evidence" value="ECO:0007669"/>
    <property type="project" value="InterPro"/>
</dbReference>
<comment type="subcellular location">
    <subcellularLocation>
        <location evidence="1">Nucleus</location>
    </subcellularLocation>
</comment>
<dbReference type="InterPro" id="IPR001138">
    <property type="entry name" value="Zn2Cys6_DnaBD"/>
</dbReference>
<dbReference type="InterPro" id="IPR036864">
    <property type="entry name" value="Zn2-C6_fun-type_DNA-bd_sf"/>
</dbReference>
<dbReference type="PANTHER" id="PTHR31845">
    <property type="entry name" value="FINGER DOMAIN PROTEIN, PUTATIVE-RELATED"/>
    <property type="match status" value="1"/>
</dbReference>
<dbReference type="RefSeq" id="XP_040702096.1">
    <property type="nucleotide sequence ID" value="XM_040844967.1"/>
</dbReference>
<dbReference type="Gene3D" id="4.10.240.10">
    <property type="entry name" value="Zn(2)-C6 fungal-type DNA-binding domain"/>
    <property type="match status" value="1"/>
</dbReference>
<evidence type="ECO:0000256" key="2">
    <source>
        <dbReference type="ARBA" id="ARBA00022833"/>
    </source>
</evidence>
<organism evidence="9 10">
    <name type="scientific">Aspergillus sydowii CBS 593.65</name>
    <dbReference type="NCBI Taxonomy" id="1036612"/>
    <lineage>
        <taxon>Eukaryota</taxon>
        <taxon>Fungi</taxon>
        <taxon>Dikarya</taxon>
        <taxon>Ascomycota</taxon>
        <taxon>Pezizomycotina</taxon>
        <taxon>Eurotiomycetes</taxon>
        <taxon>Eurotiomycetidae</taxon>
        <taxon>Eurotiales</taxon>
        <taxon>Aspergillaceae</taxon>
        <taxon>Aspergillus</taxon>
        <taxon>Aspergillus subgen. Nidulantes</taxon>
    </lineage>
</organism>
<evidence type="ECO:0000313" key="10">
    <source>
        <dbReference type="Proteomes" id="UP000184356"/>
    </source>
</evidence>
<dbReference type="STRING" id="1036612.A0A1L9TFS8"/>
<dbReference type="GO" id="GO:0000976">
    <property type="term" value="F:transcription cis-regulatory region binding"/>
    <property type="evidence" value="ECO:0007669"/>
    <property type="project" value="TreeGrafter"/>
</dbReference>